<gene>
    <name evidence="1" type="ORF">ABT39_MTgene3001</name>
</gene>
<keyword evidence="1" id="KW-0496">Mitochondrion</keyword>
<comment type="caution">
    <text evidence="1">The sequence shown here is derived from an EMBL/GenBank/DDBJ whole genome shotgun (WGS) entry which is preliminary data.</text>
</comment>
<reference evidence="1" key="1">
    <citation type="journal article" date="2015" name="Genome Biol. Evol.">
        <title>Organellar Genomes of White Spruce (Picea glauca): Assembly and Annotation.</title>
        <authorList>
            <person name="Jackman S.D."/>
            <person name="Warren R.L."/>
            <person name="Gibb E.A."/>
            <person name="Vandervalk B.P."/>
            <person name="Mohamadi H."/>
            <person name="Chu J."/>
            <person name="Raymond A."/>
            <person name="Pleasance S."/>
            <person name="Coope R."/>
            <person name="Wildung M.R."/>
            <person name="Ritland C.E."/>
            <person name="Bousquet J."/>
            <person name="Jones S.J."/>
            <person name="Bohlmann J."/>
            <person name="Birol I."/>
        </authorList>
    </citation>
    <scope>NUCLEOTIDE SEQUENCE [LARGE SCALE GENOMIC DNA]</scope>
    <source>
        <tissue evidence="1">Flushing bud</tissue>
    </source>
</reference>
<organism evidence="1">
    <name type="scientific">Picea glauca</name>
    <name type="common">White spruce</name>
    <name type="synonym">Pinus glauca</name>
    <dbReference type="NCBI Taxonomy" id="3330"/>
    <lineage>
        <taxon>Eukaryota</taxon>
        <taxon>Viridiplantae</taxon>
        <taxon>Streptophyta</taxon>
        <taxon>Embryophyta</taxon>
        <taxon>Tracheophyta</taxon>
        <taxon>Spermatophyta</taxon>
        <taxon>Pinopsida</taxon>
        <taxon>Pinidae</taxon>
        <taxon>Conifers I</taxon>
        <taxon>Pinales</taxon>
        <taxon>Pinaceae</taxon>
        <taxon>Picea</taxon>
    </lineage>
</organism>
<accession>A0A101M2B2</accession>
<name>A0A101M2B2_PICGL</name>
<evidence type="ECO:0000313" key="1">
    <source>
        <dbReference type="EMBL" id="KUM49774.1"/>
    </source>
</evidence>
<sequence>MWMDNERSCALGARNTRKTEKCGARNVGGLLLFLYDSVQGYQSVPKRPICTNLYKPS</sequence>
<protein>
    <submittedName>
        <fullName evidence="1">Uncharacterized protein</fullName>
    </submittedName>
</protein>
<dbReference type="AlphaFoldDB" id="A0A101M2B2"/>
<geneLocation type="mitochondrion" evidence="1"/>
<dbReference type="EMBL" id="LKAM01000002">
    <property type="protein sequence ID" value="KUM49774.1"/>
    <property type="molecule type" value="Genomic_DNA"/>
</dbReference>
<proteinExistence type="predicted"/>